<dbReference type="OrthoDB" id="7582980at2"/>
<gene>
    <name evidence="1" type="ORF">SAMN05444714_0987</name>
</gene>
<name>A0A1I6LXF2_9RHOB</name>
<dbReference type="InterPro" id="IPR011739">
    <property type="entry name" value="GTA_rcc01693"/>
</dbReference>
<proteinExistence type="predicted"/>
<evidence type="ECO:0000313" key="2">
    <source>
        <dbReference type="Proteomes" id="UP000198926"/>
    </source>
</evidence>
<accession>A0A1I6LXF2</accession>
<dbReference type="STRING" id="1123755.SAMN05444714_0987"/>
<dbReference type="EMBL" id="FOZM01000001">
    <property type="protein sequence ID" value="SFS08075.1"/>
    <property type="molecule type" value="Genomic_DNA"/>
</dbReference>
<dbReference type="AlphaFoldDB" id="A0A1I6LXF2"/>
<dbReference type="NCBIfam" id="TIGR02216">
    <property type="entry name" value="phage_TIGR02216"/>
    <property type="match status" value="1"/>
</dbReference>
<dbReference type="InterPro" id="IPR019056">
    <property type="entry name" value="Phage_TAC_6"/>
</dbReference>
<evidence type="ECO:0000313" key="1">
    <source>
        <dbReference type="EMBL" id="SFS08075.1"/>
    </source>
</evidence>
<dbReference type="Pfam" id="PF09550">
    <property type="entry name" value="Phage_TAC_6"/>
    <property type="match status" value="1"/>
</dbReference>
<evidence type="ECO:0008006" key="3">
    <source>
        <dbReference type="Google" id="ProtNLM"/>
    </source>
</evidence>
<organism evidence="1 2">
    <name type="scientific">Yoonia litorea</name>
    <dbReference type="NCBI Taxonomy" id="1123755"/>
    <lineage>
        <taxon>Bacteria</taxon>
        <taxon>Pseudomonadati</taxon>
        <taxon>Pseudomonadota</taxon>
        <taxon>Alphaproteobacteria</taxon>
        <taxon>Rhodobacterales</taxon>
        <taxon>Paracoccaceae</taxon>
        <taxon>Yoonia</taxon>
    </lineage>
</organism>
<reference evidence="1 2" key="1">
    <citation type="submission" date="2016-10" db="EMBL/GenBank/DDBJ databases">
        <authorList>
            <person name="de Groot N.N."/>
        </authorList>
    </citation>
    <scope>NUCLEOTIDE SEQUENCE [LARGE SCALE GENOMIC DNA]</scope>
    <source>
        <strain evidence="1 2">DSM 29433</strain>
    </source>
</reference>
<protein>
    <recommendedName>
        <fullName evidence="3">Phage tail assembly chaperone protein, TAC</fullName>
    </recommendedName>
</protein>
<sequence length="64" mass="7237">MDWRGLMEAGLHRLQLTPDVFWSLTPCELQLMLGLADGSAPMLRARFDDLIAAFPDLEKDEFDG</sequence>
<dbReference type="Proteomes" id="UP000198926">
    <property type="component" value="Unassembled WGS sequence"/>
</dbReference>
<dbReference type="RefSeq" id="WP_090204659.1">
    <property type="nucleotide sequence ID" value="NZ_FOZM01000001.1"/>
</dbReference>
<keyword evidence="2" id="KW-1185">Reference proteome</keyword>